<dbReference type="GO" id="GO:0016651">
    <property type="term" value="F:oxidoreductase activity, acting on NAD(P)H"/>
    <property type="evidence" value="ECO:0007669"/>
    <property type="project" value="InterPro"/>
</dbReference>
<comment type="caution">
    <text evidence="4">The sequence shown here is derived from an EMBL/GenBank/DDBJ whole genome shotgun (WGS) entry which is preliminary data.</text>
</comment>
<evidence type="ECO:0000256" key="2">
    <source>
        <dbReference type="ARBA" id="ARBA00023002"/>
    </source>
</evidence>
<comment type="similarity">
    <text evidence="1">Belongs to the zinc-containing alcohol dehydrogenase family.</text>
</comment>
<dbReference type="EMBL" id="LUFC02000900">
    <property type="protein sequence ID" value="KAF4493400.1"/>
    <property type="molecule type" value="Genomic_DNA"/>
</dbReference>
<dbReference type="PANTHER" id="PTHR45348">
    <property type="entry name" value="HYPOTHETICAL OXIDOREDUCTASE (EUROFUNG)"/>
    <property type="match status" value="1"/>
</dbReference>
<dbReference type="SUPFAM" id="SSF50129">
    <property type="entry name" value="GroES-like"/>
    <property type="match status" value="1"/>
</dbReference>
<evidence type="ECO:0000256" key="1">
    <source>
        <dbReference type="ARBA" id="ARBA00008072"/>
    </source>
</evidence>
<proteinExistence type="inferred from homology"/>
<dbReference type="InterPro" id="IPR011032">
    <property type="entry name" value="GroES-like_sf"/>
</dbReference>
<sequence length="210" mass="22654">MSQDRGAVSPAARAPLEVRPLDTPTPGPGDILVKNELIAINPVEVGITKNDLFKSKYPCVIAFVETLGADKIIDHSQDRDTLAKAFIAEGPYDIIVDTISYPNTVSILADVLAAQGGGTVYATMPAFGPETLPEGVVRHFTSWPFVLYKEGNEHFTRWAFHDFFAKGIASGKLVPTQIERVSGGFEAINSALDILGKGISNSRVVVELEK</sequence>
<feature type="region of interest" description="Disordered" evidence="3">
    <location>
        <begin position="1"/>
        <end position="25"/>
    </location>
</feature>
<reference evidence="4" key="1">
    <citation type="submission" date="2020-01" db="EMBL/GenBank/DDBJ databases">
        <title>Identification and distribution of gene clusters putatively required for synthesis of sphingolipid metabolism inhibitors in phylogenetically diverse species of the filamentous fungus Fusarium.</title>
        <authorList>
            <person name="Kim H.-S."/>
            <person name="Busman M."/>
            <person name="Brown D.W."/>
            <person name="Divon H."/>
            <person name="Uhlig S."/>
            <person name="Proctor R.H."/>
        </authorList>
    </citation>
    <scope>NUCLEOTIDE SEQUENCE</scope>
    <source>
        <strain evidence="4">NRRL 31653</strain>
    </source>
</reference>
<dbReference type="PANTHER" id="PTHR45348:SF2">
    <property type="entry name" value="ZINC-TYPE ALCOHOL DEHYDROGENASE-LIKE PROTEIN C2E1P3.01"/>
    <property type="match status" value="1"/>
</dbReference>
<evidence type="ECO:0000313" key="5">
    <source>
        <dbReference type="Proteomes" id="UP000737391"/>
    </source>
</evidence>
<organism evidence="4 5">
    <name type="scientific">Fusarium agapanthi</name>
    <dbReference type="NCBI Taxonomy" id="1803897"/>
    <lineage>
        <taxon>Eukaryota</taxon>
        <taxon>Fungi</taxon>
        <taxon>Dikarya</taxon>
        <taxon>Ascomycota</taxon>
        <taxon>Pezizomycotina</taxon>
        <taxon>Sordariomycetes</taxon>
        <taxon>Hypocreomycetidae</taxon>
        <taxon>Hypocreales</taxon>
        <taxon>Nectriaceae</taxon>
        <taxon>Fusarium</taxon>
        <taxon>Fusarium fujikuroi species complex</taxon>
    </lineage>
</organism>
<keyword evidence="5" id="KW-1185">Reference proteome</keyword>
<keyword evidence="2" id="KW-0560">Oxidoreductase</keyword>
<dbReference type="Gene3D" id="3.40.50.720">
    <property type="entry name" value="NAD(P)-binding Rossmann-like Domain"/>
    <property type="match status" value="1"/>
</dbReference>
<dbReference type="AlphaFoldDB" id="A0A9P5E407"/>
<gene>
    <name evidence="4" type="ORF">FAGAP_10473</name>
</gene>
<dbReference type="InterPro" id="IPR047122">
    <property type="entry name" value="Trans-enoyl_RdTase-like"/>
</dbReference>
<protein>
    <submittedName>
        <fullName evidence="4">Zinc-binding alcohol dehydrogenase domain containing protein cipB</fullName>
    </submittedName>
</protein>
<name>A0A9P5E407_9HYPO</name>
<accession>A0A9P5E407</accession>
<evidence type="ECO:0000256" key="3">
    <source>
        <dbReference type="SAM" id="MobiDB-lite"/>
    </source>
</evidence>
<dbReference type="Proteomes" id="UP000737391">
    <property type="component" value="Unassembled WGS sequence"/>
</dbReference>
<evidence type="ECO:0000313" key="4">
    <source>
        <dbReference type="EMBL" id="KAF4493400.1"/>
    </source>
</evidence>
<dbReference type="OrthoDB" id="3509362at2759"/>
<dbReference type="Gene3D" id="3.90.180.10">
    <property type="entry name" value="Medium-chain alcohol dehydrogenases, catalytic domain"/>
    <property type="match status" value="2"/>
</dbReference>